<evidence type="ECO:0000256" key="1">
    <source>
        <dbReference type="SAM" id="MobiDB-lite"/>
    </source>
</evidence>
<proteinExistence type="predicted"/>
<dbReference type="RefSeq" id="WP_083646154.1">
    <property type="nucleotide sequence ID" value="NZ_CP074126.1"/>
</dbReference>
<keyword evidence="3" id="KW-1185">Reference proteome</keyword>
<feature type="compositionally biased region" description="Basic and acidic residues" evidence="1">
    <location>
        <begin position="143"/>
        <end position="156"/>
    </location>
</feature>
<evidence type="ECO:0000313" key="3">
    <source>
        <dbReference type="Proteomes" id="UP000680706"/>
    </source>
</evidence>
<dbReference type="Gene3D" id="1.10.10.10">
    <property type="entry name" value="Winged helix-like DNA-binding domain superfamily/Winged helix DNA-binding domain"/>
    <property type="match status" value="1"/>
</dbReference>
<feature type="compositionally biased region" description="Basic and acidic residues" evidence="1">
    <location>
        <begin position="124"/>
        <end position="135"/>
    </location>
</feature>
<dbReference type="Pfam" id="PF13730">
    <property type="entry name" value="HTH_36"/>
    <property type="match status" value="1"/>
</dbReference>
<evidence type="ECO:0000313" key="2">
    <source>
        <dbReference type="EMBL" id="QUS57126.1"/>
    </source>
</evidence>
<gene>
    <name evidence="2" type="ORF">KGB56_06965</name>
</gene>
<dbReference type="InterPro" id="IPR036390">
    <property type="entry name" value="WH_DNA-bd_sf"/>
</dbReference>
<sequence>MMGGSTGKIQHCNSLTIQYSDKAVWISKLCRDHNFSASEKVVGIALCDYFNTKTGDAWPSISRLEEDAGTSRRTVIRALKKLEQAGYFKAQRARGRGQSNHYAFCPIGDEKRDSRAPMGAPDSLSKHSCSDKKDQQVCQNEQLKGDVRAPRNKDKYTNNNTGELQSVSSSAKAAAKQILNQTSKFISVSDPLFEVLCKTSKRKVLSQKLSKHDGETGHWFLKEEVAKERQRLGRSQVELHH</sequence>
<reference evidence="2 3" key="1">
    <citation type="journal article" date="2021" name="Angew. Chem. Int. Ed. Engl.">
        <title>A novel family of nonribosomal peptides modulate collective behavior in Pseudovibrio bacteria isolated from marine sponges.</title>
        <authorList>
            <person name="Ioca L.P."/>
            <person name="Dai Y."/>
            <person name="Kunakom S."/>
            <person name="Diaz-Espinosa J."/>
            <person name="Krunic A."/>
            <person name="Crnkovic C.M."/>
            <person name="Orjala J."/>
            <person name="Sanchez L.M."/>
            <person name="Ferreira A.G."/>
            <person name="Berlinck R.G.S."/>
            <person name="Eustaquio A.S."/>
        </authorList>
    </citation>
    <scope>NUCLEOTIDE SEQUENCE [LARGE SCALE GENOMIC DNA]</scope>
    <source>
        <strain evidence="2 3">Ab134</strain>
    </source>
</reference>
<dbReference type="EMBL" id="CP074126">
    <property type="protein sequence ID" value="QUS57126.1"/>
    <property type="molecule type" value="Genomic_DNA"/>
</dbReference>
<organism evidence="2 3">
    <name type="scientific">Pseudovibrio brasiliensis</name>
    <dbReference type="NCBI Taxonomy" id="1898042"/>
    <lineage>
        <taxon>Bacteria</taxon>
        <taxon>Pseudomonadati</taxon>
        <taxon>Pseudomonadota</taxon>
        <taxon>Alphaproteobacteria</taxon>
        <taxon>Hyphomicrobiales</taxon>
        <taxon>Stappiaceae</taxon>
        <taxon>Pseudovibrio</taxon>
    </lineage>
</organism>
<feature type="region of interest" description="Disordered" evidence="1">
    <location>
        <begin position="104"/>
        <end position="165"/>
    </location>
</feature>
<dbReference type="InterPro" id="IPR036388">
    <property type="entry name" value="WH-like_DNA-bd_sf"/>
</dbReference>
<name>A0ABX8ATV7_9HYPH</name>
<protein>
    <submittedName>
        <fullName evidence="2">Helix-turn-helix domain-containing protein</fullName>
    </submittedName>
</protein>
<dbReference type="SUPFAM" id="SSF46785">
    <property type="entry name" value="Winged helix' DNA-binding domain"/>
    <property type="match status" value="1"/>
</dbReference>
<dbReference type="Proteomes" id="UP000680706">
    <property type="component" value="Chromosome"/>
</dbReference>
<accession>A0ABX8ATV7</accession>